<name>A0A1L8DNL4_9DIPT</name>
<dbReference type="PANTHER" id="PTHR21112">
    <property type="entry name" value="CHEMOSENSORY PROTEIN A 29A-RELATED"/>
    <property type="match status" value="1"/>
</dbReference>
<accession>A0A1L8DNL4</accession>
<evidence type="ECO:0000313" key="2">
    <source>
        <dbReference type="EMBL" id="JAV08063.1"/>
    </source>
</evidence>
<reference evidence="2" key="1">
    <citation type="submission" date="2016-12" db="EMBL/GenBank/DDBJ databases">
        <title>An insight into the sialome and mialome of the sand fly, Nyssomyia neivai.</title>
        <authorList>
            <person name="Sebastian V."/>
            <person name="Goulart T.M."/>
            <person name="Oliveira W."/>
            <person name="Calvo E."/>
            <person name="Oliveira L.F."/>
            <person name="Pinto M.C."/>
            <person name="Rosselino A.M."/>
            <person name="Ribeiro J.M."/>
        </authorList>
    </citation>
    <scope>NUCLEOTIDE SEQUENCE</scope>
</reference>
<feature type="chain" id="PRO_5012544056" evidence="1">
    <location>
        <begin position="20"/>
        <end position="180"/>
    </location>
</feature>
<dbReference type="AlphaFoldDB" id="A0A1L8DNL4"/>
<dbReference type="InterPro" id="IPR010512">
    <property type="entry name" value="DUF1091"/>
</dbReference>
<dbReference type="EMBL" id="GFDF01006021">
    <property type="protein sequence ID" value="JAV08063.1"/>
    <property type="molecule type" value="Transcribed_RNA"/>
</dbReference>
<protein>
    <submittedName>
        <fullName evidence="2">Putative conserved secreted protein</fullName>
    </submittedName>
</protein>
<sequence length="180" mass="20643">MGYVAKFVVVLSLIFAVLGEEEKQPSGIKYEKFVVSPGSEKYLTYKMDAKQLNDTAFQMACEIEQLQDMDNTWETSMAMYHSPKNDGKYEEIFKLPKEKICDYMKGELYKDHIYPEFKELSNIPEPGTCPVPKGVYKIAEHVINVDDAKGLGKIGGWRMDTTFFKDGELVSENQLFFTVF</sequence>
<evidence type="ECO:0000256" key="1">
    <source>
        <dbReference type="SAM" id="SignalP"/>
    </source>
</evidence>
<keyword evidence="1" id="KW-0732">Signal</keyword>
<dbReference type="Pfam" id="PF06477">
    <property type="entry name" value="DUF1091"/>
    <property type="match status" value="1"/>
</dbReference>
<proteinExistence type="predicted"/>
<dbReference type="PANTHER" id="PTHR21112:SF10">
    <property type="entry name" value="CHEMOSENSORY PROTEIN A 87A"/>
    <property type="match status" value="1"/>
</dbReference>
<feature type="signal peptide" evidence="1">
    <location>
        <begin position="1"/>
        <end position="19"/>
    </location>
</feature>
<organism evidence="2">
    <name type="scientific">Nyssomyia neivai</name>
    <dbReference type="NCBI Taxonomy" id="330878"/>
    <lineage>
        <taxon>Eukaryota</taxon>
        <taxon>Metazoa</taxon>
        <taxon>Ecdysozoa</taxon>
        <taxon>Arthropoda</taxon>
        <taxon>Hexapoda</taxon>
        <taxon>Insecta</taxon>
        <taxon>Pterygota</taxon>
        <taxon>Neoptera</taxon>
        <taxon>Endopterygota</taxon>
        <taxon>Diptera</taxon>
        <taxon>Nematocera</taxon>
        <taxon>Psychodoidea</taxon>
        <taxon>Psychodidae</taxon>
        <taxon>Nyssomyia</taxon>
    </lineage>
</organism>